<reference evidence="1" key="2">
    <citation type="submission" date="2023-06" db="EMBL/GenBank/DDBJ databases">
        <authorList>
            <person name="Ma L."/>
            <person name="Liu K.-W."/>
            <person name="Li Z."/>
            <person name="Hsiao Y.-Y."/>
            <person name="Qi Y."/>
            <person name="Fu T."/>
            <person name="Tang G."/>
            <person name="Zhang D."/>
            <person name="Sun W.-H."/>
            <person name="Liu D.-K."/>
            <person name="Li Y."/>
            <person name="Chen G.-Z."/>
            <person name="Liu X.-D."/>
            <person name="Liao X.-Y."/>
            <person name="Jiang Y.-T."/>
            <person name="Yu X."/>
            <person name="Hao Y."/>
            <person name="Huang J."/>
            <person name="Zhao X.-W."/>
            <person name="Ke S."/>
            <person name="Chen Y.-Y."/>
            <person name="Wu W.-L."/>
            <person name="Hsu J.-L."/>
            <person name="Lin Y.-F."/>
            <person name="Huang M.-D."/>
            <person name="Li C.-Y."/>
            <person name="Huang L."/>
            <person name="Wang Z.-W."/>
            <person name="Zhao X."/>
            <person name="Zhong W.-Y."/>
            <person name="Peng D.-H."/>
            <person name="Ahmad S."/>
            <person name="Lan S."/>
            <person name="Zhang J.-S."/>
            <person name="Tsai W.-C."/>
            <person name="Van De Peer Y."/>
            <person name="Liu Z.-J."/>
        </authorList>
    </citation>
    <scope>NUCLEOTIDE SEQUENCE</scope>
    <source>
        <strain evidence="1">CP</strain>
        <tissue evidence="1">Leaves</tissue>
    </source>
</reference>
<name>A0AAV9EYJ1_ACOCL</name>
<evidence type="ECO:0000313" key="2">
    <source>
        <dbReference type="Proteomes" id="UP001180020"/>
    </source>
</evidence>
<dbReference type="AlphaFoldDB" id="A0AAV9EYJ1"/>
<gene>
    <name evidence="1" type="ORF">QJS10_CPA05g01415</name>
</gene>
<comment type="caution">
    <text evidence="1">The sequence shown here is derived from an EMBL/GenBank/DDBJ whole genome shotgun (WGS) entry which is preliminary data.</text>
</comment>
<dbReference type="Proteomes" id="UP001180020">
    <property type="component" value="Unassembled WGS sequence"/>
</dbReference>
<protein>
    <submittedName>
        <fullName evidence="1">Uncharacterized protein</fullName>
    </submittedName>
</protein>
<dbReference type="EMBL" id="JAUJYO010000005">
    <property type="protein sequence ID" value="KAK1317317.1"/>
    <property type="molecule type" value="Genomic_DNA"/>
</dbReference>
<proteinExistence type="predicted"/>
<reference evidence="1" key="1">
    <citation type="journal article" date="2023" name="Nat. Commun.">
        <title>Diploid and tetraploid genomes of Acorus and the evolution of monocots.</title>
        <authorList>
            <person name="Ma L."/>
            <person name="Liu K.W."/>
            <person name="Li Z."/>
            <person name="Hsiao Y.Y."/>
            <person name="Qi Y."/>
            <person name="Fu T."/>
            <person name="Tang G.D."/>
            <person name="Zhang D."/>
            <person name="Sun W.H."/>
            <person name="Liu D.K."/>
            <person name="Li Y."/>
            <person name="Chen G.Z."/>
            <person name="Liu X.D."/>
            <person name="Liao X.Y."/>
            <person name="Jiang Y.T."/>
            <person name="Yu X."/>
            <person name="Hao Y."/>
            <person name="Huang J."/>
            <person name="Zhao X.W."/>
            <person name="Ke S."/>
            <person name="Chen Y.Y."/>
            <person name="Wu W.L."/>
            <person name="Hsu J.L."/>
            <person name="Lin Y.F."/>
            <person name="Huang M.D."/>
            <person name="Li C.Y."/>
            <person name="Huang L."/>
            <person name="Wang Z.W."/>
            <person name="Zhao X."/>
            <person name="Zhong W.Y."/>
            <person name="Peng D.H."/>
            <person name="Ahmad S."/>
            <person name="Lan S."/>
            <person name="Zhang J.S."/>
            <person name="Tsai W.C."/>
            <person name="Van de Peer Y."/>
            <person name="Liu Z.J."/>
        </authorList>
    </citation>
    <scope>NUCLEOTIDE SEQUENCE</scope>
    <source>
        <strain evidence="1">CP</strain>
    </source>
</reference>
<organism evidence="1 2">
    <name type="scientific">Acorus calamus</name>
    <name type="common">Sweet flag</name>
    <dbReference type="NCBI Taxonomy" id="4465"/>
    <lineage>
        <taxon>Eukaryota</taxon>
        <taxon>Viridiplantae</taxon>
        <taxon>Streptophyta</taxon>
        <taxon>Embryophyta</taxon>
        <taxon>Tracheophyta</taxon>
        <taxon>Spermatophyta</taxon>
        <taxon>Magnoliopsida</taxon>
        <taxon>Liliopsida</taxon>
        <taxon>Acoraceae</taxon>
        <taxon>Acorus</taxon>
    </lineage>
</organism>
<evidence type="ECO:0000313" key="1">
    <source>
        <dbReference type="EMBL" id="KAK1317317.1"/>
    </source>
</evidence>
<keyword evidence="2" id="KW-1185">Reference proteome</keyword>
<sequence length="97" mass="11371">MDEQKKLLGKLTVVRVIEAYEQIQAMAYGQPCLSLLSWLVAQTDNDNEIVVLFQKRIILDYQYHKSVAYKINTSQDRVIRRLTKLSQRTLFVNRNVV</sequence>
<accession>A0AAV9EYJ1</accession>